<reference evidence="2" key="1">
    <citation type="submission" date="2020-08" db="EMBL/GenBank/DDBJ databases">
        <title>Multicomponent nature underlies the extraordinary mechanical properties of spider dragline silk.</title>
        <authorList>
            <person name="Kono N."/>
            <person name="Nakamura H."/>
            <person name="Mori M."/>
            <person name="Yoshida Y."/>
            <person name="Ohtoshi R."/>
            <person name="Malay A.D."/>
            <person name="Moran D.A.P."/>
            <person name="Tomita M."/>
            <person name="Numata K."/>
            <person name="Arakawa K."/>
        </authorList>
    </citation>
    <scope>NUCLEOTIDE SEQUENCE</scope>
</reference>
<evidence type="ECO:0000313" key="3">
    <source>
        <dbReference type="Proteomes" id="UP000887013"/>
    </source>
</evidence>
<proteinExistence type="predicted"/>
<feature type="chain" id="PRO_5036482512" description="Secreted protein" evidence="1">
    <location>
        <begin position="21"/>
        <end position="102"/>
    </location>
</feature>
<comment type="caution">
    <text evidence="2">The sequence shown here is derived from an EMBL/GenBank/DDBJ whole genome shotgun (WGS) entry which is preliminary data.</text>
</comment>
<organism evidence="2 3">
    <name type="scientific">Nephila pilipes</name>
    <name type="common">Giant wood spider</name>
    <name type="synonym">Nephila maculata</name>
    <dbReference type="NCBI Taxonomy" id="299642"/>
    <lineage>
        <taxon>Eukaryota</taxon>
        <taxon>Metazoa</taxon>
        <taxon>Ecdysozoa</taxon>
        <taxon>Arthropoda</taxon>
        <taxon>Chelicerata</taxon>
        <taxon>Arachnida</taxon>
        <taxon>Araneae</taxon>
        <taxon>Araneomorphae</taxon>
        <taxon>Entelegynae</taxon>
        <taxon>Araneoidea</taxon>
        <taxon>Nephilidae</taxon>
        <taxon>Nephila</taxon>
    </lineage>
</organism>
<name>A0A8X6UMV9_NEPPI</name>
<feature type="signal peptide" evidence="1">
    <location>
        <begin position="1"/>
        <end position="20"/>
    </location>
</feature>
<evidence type="ECO:0000313" key="2">
    <source>
        <dbReference type="EMBL" id="GFU58675.1"/>
    </source>
</evidence>
<evidence type="ECO:0000256" key="1">
    <source>
        <dbReference type="SAM" id="SignalP"/>
    </source>
</evidence>
<gene>
    <name evidence="2" type="ORF">NPIL_404661</name>
</gene>
<keyword evidence="1" id="KW-0732">Signal</keyword>
<protein>
    <recommendedName>
        <fullName evidence="4">Secreted protein</fullName>
    </recommendedName>
</protein>
<accession>A0A8X6UMV9</accession>
<dbReference type="EMBL" id="BMAW01040185">
    <property type="protein sequence ID" value="GFU58675.1"/>
    <property type="molecule type" value="Genomic_DNA"/>
</dbReference>
<dbReference type="AlphaFoldDB" id="A0A8X6UMV9"/>
<dbReference type="Proteomes" id="UP000887013">
    <property type="component" value="Unassembled WGS sequence"/>
</dbReference>
<evidence type="ECO:0008006" key="4">
    <source>
        <dbReference type="Google" id="ProtNLM"/>
    </source>
</evidence>
<keyword evidence="3" id="KW-1185">Reference proteome</keyword>
<sequence>MCFHIRPNFAFFFLLMFAKGNPRFSNSRYEPTSVCFRRDSSPAFERQILTASEIYSDRSPHSELKTKTTRRSSSIAICKCEAFSTPLVSSLHLLAAHYDPVL</sequence>